<dbReference type="GO" id="GO:0032259">
    <property type="term" value="P:methylation"/>
    <property type="evidence" value="ECO:0007669"/>
    <property type="project" value="UniProtKB-KW"/>
</dbReference>
<evidence type="ECO:0000256" key="9">
    <source>
        <dbReference type="ARBA" id="ARBA00030757"/>
    </source>
</evidence>
<evidence type="ECO:0000256" key="1">
    <source>
        <dbReference type="ARBA" id="ARBA00004496"/>
    </source>
</evidence>
<comment type="caution">
    <text evidence="13">The sequence shown here is derived from an EMBL/GenBank/DDBJ whole genome shotgun (WGS) entry which is preliminary data.</text>
</comment>
<keyword evidence="14" id="KW-1185">Reference proteome</keyword>
<sequence length="437" mass="46460">MTPVQPDPAALADRLLADIAKQLGRPLPARYEAALQATPRHLFLPDRLWLRDGAGGYRPCDKNTDPDGWWTAAYTDTPLVTQFTDGAPSSSASMPSMVLRSLLLAATKGAEPGAVLELGTGTGFNAALLCALYGQDRVTTLELDETLAAQATTRLKAAGHAPHVAVADASTDLPGNGMYDMVVATFSVDRVPAHWLRRCRPGGRIVTPWFSDWCAYGTAALDVTPGHGAGGRFHPFGSYMAMRTQAVPGISNSLTQQGSSLPGAQSMTGLSPWAVAGGDLDAEFHLGLAVPGVSYAWDSSGEHVPTRLWLYGADGSSFAAIDYDGTQAEQFTVTQQGPRHLWGEISAAYARWSQLGRPTVDRHGLTLSPDGTQRVWIDSPESVLATEGDHDLNAAAAGLELKEALALAKYHERQRSGTASTGIPHAEARTRLGLDHD</sequence>
<dbReference type="SUPFAM" id="SSF53335">
    <property type="entry name" value="S-adenosyl-L-methionine-dependent methyltransferases"/>
    <property type="match status" value="1"/>
</dbReference>
<dbReference type="Gene3D" id="3.40.50.150">
    <property type="entry name" value="Vaccinia Virus protein VP39"/>
    <property type="match status" value="1"/>
</dbReference>
<keyword evidence="5" id="KW-0963">Cytoplasm</keyword>
<dbReference type="EC" id="2.1.1.77" evidence="3"/>
<dbReference type="InterPro" id="IPR029063">
    <property type="entry name" value="SAM-dependent_MTases_sf"/>
</dbReference>
<feature type="region of interest" description="Disordered" evidence="12">
    <location>
        <begin position="413"/>
        <end position="437"/>
    </location>
</feature>
<evidence type="ECO:0000256" key="7">
    <source>
        <dbReference type="ARBA" id="ARBA00022679"/>
    </source>
</evidence>
<dbReference type="CDD" id="cd02440">
    <property type="entry name" value="AdoMet_MTases"/>
    <property type="match status" value="1"/>
</dbReference>
<keyword evidence="7" id="KW-0808">Transferase</keyword>
<evidence type="ECO:0000256" key="4">
    <source>
        <dbReference type="ARBA" id="ARBA00013346"/>
    </source>
</evidence>
<dbReference type="InterPro" id="IPR000682">
    <property type="entry name" value="PCMT"/>
</dbReference>
<proteinExistence type="inferred from homology"/>
<comment type="subcellular location">
    <subcellularLocation>
        <location evidence="1">Cytoplasm</location>
    </subcellularLocation>
</comment>
<evidence type="ECO:0000256" key="12">
    <source>
        <dbReference type="SAM" id="MobiDB-lite"/>
    </source>
</evidence>
<dbReference type="Proteomes" id="UP001595834">
    <property type="component" value="Unassembled WGS sequence"/>
</dbReference>
<keyword evidence="6 13" id="KW-0489">Methyltransferase</keyword>
<name>A0ABV9V0E1_9ACTN</name>
<dbReference type="Pfam" id="PF01135">
    <property type="entry name" value="PCMT"/>
    <property type="match status" value="1"/>
</dbReference>
<organism evidence="13 14">
    <name type="scientific">Streptomyces mauvecolor</name>
    <dbReference type="NCBI Taxonomy" id="58345"/>
    <lineage>
        <taxon>Bacteria</taxon>
        <taxon>Bacillati</taxon>
        <taxon>Actinomycetota</taxon>
        <taxon>Actinomycetes</taxon>
        <taxon>Kitasatosporales</taxon>
        <taxon>Streptomycetaceae</taxon>
        <taxon>Streptomyces</taxon>
    </lineage>
</organism>
<dbReference type="GO" id="GO:0008168">
    <property type="term" value="F:methyltransferase activity"/>
    <property type="evidence" value="ECO:0007669"/>
    <property type="project" value="UniProtKB-KW"/>
</dbReference>
<evidence type="ECO:0000256" key="2">
    <source>
        <dbReference type="ARBA" id="ARBA00005369"/>
    </source>
</evidence>
<gene>
    <name evidence="13" type="ORF">ACFPFX_38340</name>
</gene>
<dbReference type="PANTHER" id="PTHR11579">
    <property type="entry name" value="PROTEIN-L-ISOASPARTATE O-METHYLTRANSFERASE"/>
    <property type="match status" value="1"/>
</dbReference>
<dbReference type="EMBL" id="JBHSIZ010000055">
    <property type="protein sequence ID" value="MFC4962158.1"/>
    <property type="molecule type" value="Genomic_DNA"/>
</dbReference>
<evidence type="ECO:0000256" key="10">
    <source>
        <dbReference type="ARBA" id="ARBA00031323"/>
    </source>
</evidence>
<evidence type="ECO:0000256" key="5">
    <source>
        <dbReference type="ARBA" id="ARBA00022490"/>
    </source>
</evidence>
<evidence type="ECO:0000313" key="13">
    <source>
        <dbReference type="EMBL" id="MFC4962158.1"/>
    </source>
</evidence>
<accession>A0ABV9V0E1</accession>
<evidence type="ECO:0000256" key="8">
    <source>
        <dbReference type="ARBA" id="ARBA00022691"/>
    </source>
</evidence>
<dbReference type="RefSeq" id="WP_344379837.1">
    <property type="nucleotide sequence ID" value="NZ_BAAASQ010000031.1"/>
</dbReference>
<evidence type="ECO:0000256" key="3">
    <source>
        <dbReference type="ARBA" id="ARBA00011890"/>
    </source>
</evidence>
<dbReference type="PANTHER" id="PTHR11579:SF0">
    <property type="entry name" value="PROTEIN-L-ISOASPARTATE(D-ASPARTATE) O-METHYLTRANSFERASE"/>
    <property type="match status" value="1"/>
</dbReference>
<comment type="similarity">
    <text evidence="2">Belongs to the methyltransferase superfamily. L-isoaspartyl/D-aspartyl protein methyltransferase family.</text>
</comment>
<evidence type="ECO:0000256" key="11">
    <source>
        <dbReference type="ARBA" id="ARBA00031350"/>
    </source>
</evidence>
<evidence type="ECO:0000313" key="14">
    <source>
        <dbReference type="Proteomes" id="UP001595834"/>
    </source>
</evidence>
<evidence type="ECO:0000256" key="6">
    <source>
        <dbReference type="ARBA" id="ARBA00022603"/>
    </source>
</evidence>
<protein>
    <recommendedName>
        <fullName evidence="4">Protein-L-isoaspartate O-methyltransferase</fullName>
        <ecNumber evidence="3">2.1.1.77</ecNumber>
    </recommendedName>
    <alternativeName>
        <fullName evidence="11">L-isoaspartyl protein carboxyl methyltransferase</fullName>
    </alternativeName>
    <alternativeName>
        <fullName evidence="9">Protein L-isoaspartyl methyltransferase</fullName>
    </alternativeName>
    <alternativeName>
        <fullName evidence="10">Protein-beta-aspartate methyltransferase</fullName>
    </alternativeName>
</protein>
<feature type="compositionally biased region" description="Basic and acidic residues" evidence="12">
    <location>
        <begin position="426"/>
        <end position="437"/>
    </location>
</feature>
<keyword evidence="8" id="KW-0949">S-adenosyl-L-methionine</keyword>
<reference evidence="14" key="1">
    <citation type="journal article" date="2019" name="Int. J. Syst. Evol. Microbiol.">
        <title>The Global Catalogue of Microorganisms (GCM) 10K type strain sequencing project: providing services to taxonomists for standard genome sequencing and annotation.</title>
        <authorList>
            <consortium name="The Broad Institute Genomics Platform"/>
            <consortium name="The Broad Institute Genome Sequencing Center for Infectious Disease"/>
            <person name="Wu L."/>
            <person name="Ma J."/>
        </authorList>
    </citation>
    <scope>NUCLEOTIDE SEQUENCE [LARGE SCALE GENOMIC DNA]</scope>
    <source>
        <strain evidence="14">CCM 7224</strain>
    </source>
</reference>